<name>D3VJH1_XENNA</name>
<dbReference type="KEGG" id="xne:XNC1_0656"/>
<comment type="subunit">
    <text evidence="3">Interacts with IscS.</text>
</comment>
<keyword evidence="6" id="KW-1185">Reference proteome</keyword>
<dbReference type="PANTHER" id="PTHR33279">
    <property type="entry name" value="SULFUR CARRIER PROTEIN YEDF-RELATED"/>
    <property type="match status" value="1"/>
</dbReference>
<dbReference type="EMBL" id="FN667742">
    <property type="protein sequence ID" value="CBJ88727.1"/>
    <property type="molecule type" value="Genomic_DNA"/>
</dbReference>
<dbReference type="STRING" id="406817.XNC1_0656"/>
<gene>
    <name evidence="3" type="primary">tusA</name>
    <name evidence="5" type="ordered locus">XNC1_0656</name>
</gene>
<dbReference type="Proteomes" id="UP000008075">
    <property type="component" value="Chromosome"/>
</dbReference>
<feature type="active site" description="Cysteine persulfide intermediate" evidence="3">
    <location>
        <position position="53"/>
    </location>
</feature>
<comment type="pathway">
    <text evidence="3">tRNA modification.</text>
</comment>
<keyword evidence="3" id="KW-0819">tRNA processing</keyword>
<evidence type="ECO:0000256" key="3">
    <source>
        <dbReference type="HAMAP-Rule" id="MF_00413"/>
    </source>
</evidence>
<evidence type="ECO:0000313" key="5">
    <source>
        <dbReference type="EMBL" id="CBJ88727.1"/>
    </source>
</evidence>
<dbReference type="InterPro" id="IPR001455">
    <property type="entry name" value="TusA-like"/>
</dbReference>
<sequence length="118" mass="13631">MTGVSERSQQRGSLKDEVYNIIHRHRLFEPTEIVMSDIFSHPDKMLDTSGLRCPEPVMMVRKTIRHMAVGQTLLIIADDPATTRDIPGFCRFMEHVLIAQETAQTPYRYLLRKNENMG</sequence>
<accession>D3VJH1</accession>
<evidence type="ECO:0000256" key="1">
    <source>
        <dbReference type="ARBA" id="ARBA00008984"/>
    </source>
</evidence>
<dbReference type="PROSITE" id="PS01148">
    <property type="entry name" value="UPF0033"/>
    <property type="match status" value="1"/>
</dbReference>
<dbReference type="CDD" id="cd03423">
    <property type="entry name" value="SirA"/>
    <property type="match status" value="1"/>
</dbReference>
<proteinExistence type="inferred from homology"/>
<dbReference type="InterPro" id="IPR036868">
    <property type="entry name" value="TusA-like_sf"/>
</dbReference>
<dbReference type="GO" id="GO:0097163">
    <property type="term" value="F:sulfur carrier activity"/>
    <property type="evidence" value="ECO:0007669"/>
    <property type="project" value="UniProtKB-UniRule"/>
</dbReference>
<dbReference type="HOGENOM" id="CLU_165255_5_0_6"/>
<feature type="domain" description="UPF0033" evidence="4">
    <location>
        <begin position="46"/>
        <end position="70"/>
    </location>
</feature>
<evidence type="ECO:0000256" key="2">
    <source>
        <dbReference type="ARBA" id="ARBA00022490"/>
    </source>
</evidence>
<evidence type="ECO:0000259" key="4">
    <source>
        <dbReference type="PROSITE" id="PS01148"/>
    </source>
</evidence>
<comment type="subcellular location">
    <subcellularLocation>
        <location evidence="3">Cytoplasm</location>
    </subcellularLocation>
</comment>
<reference evidence="5 6" key="1">
    <citation type="journal article" date="2011" name="PLoS ONE">
        <title>The entomopathogenic bacterial endosymbionts xenorhabdus and photorhabdus: convergent lifestyles from divergent genomes.</title>
        <authorList>
            <person name="Chaston J.M."/>
            <person name="Suen G."/>
            <person name="Tucker S.L."/>
            <person name="Andersen A.W."/>
            <person name="Bhasin A."/>
            <person name="Bode E."/>
            <person name="Bode H.B."/>
            <person name="Brachmann A.O."/>
            <person name="Cowles C.E."/>
            <person name="Cowles K.N."/>
            <person name="Darby C."/>
            <person name="de Leon L."/>
            <person name="Drace K."/>
            <person name="Du Z."/>
            <person name="Givaudan A."/>
            <person name="Herbert Tran E.E."/>
            <person name="Jewell K.A."/>
            <person name="Knack J.J."/>
            <person name="Krasomil-Osterfeld K.C."/>
            <person name="Kukor R."/>
            <person name="Lanois A."/>
            <person name="Latreille P."/>
            <person name="Leimgruber N.K."/>
            <person name="Lipke C.M."/>
            <person name="Liu R."/>
            <person name="Lu X."/>
            <person name="Martens E.C."/>
            <person name="Marri P.R."/>
            <person name="Medigue C."/>
            <person name="Menard M.L."/>
            <person name="Miller N.M."/>
            <person name="Morales-Soto N."/>
            <person name="Norton S."/>
            <person name="Ogier J.C."/>
            <person name="Orchard S.S."/>
            <person name="Park D."/>
            <person name="Park Y."/>
            <person name="Qurollo B.A."/>
            <person name="Sugar D.R."/>
            <person name="Richards G.R."/>
            <person name="Rouy Z."/>
            <person name="Slominski B."/>
            <person name="Slominski K."/>
            <person name="Snyder H."/>
            <person name="Tjaden B.C."/>
            <person name="van der Hoeven R."/>
            <person name="Welch R.D."/>
            <person name="Wheeler C."/>
            <person name="Xiang B."/>
            <person name="Barbazuk B."/>
            <person name="Gaudriault S."/>
            <person name="Goodner B."/>
            <person name="Slater S.C."/>
            <person name="Forst S."/>
            <person name="Goldman B.S."/>
            <person name="Goodrich-Blair H."/>
        </authorList>
    </citation>
    <scope>NUCLEOTIDE SEQUENCE [LARGE SCALE GENOMIC DNA]</scope>
    <source>
        <strain evidence="6">ATCC 19061 / DSM 3370 / CCUG 14189 / LMG 1036 / NCIMB 9965 / AN6</strain>
    </source>
</reference>
<dbReference type="InterPro" id="IPR022931">
    <property type="entry name" value="Sulphur_carrier_TusA"/>
</dbReference>
<dbReference type="NCBIfam" id="NF001423">
    <property type="entry name" value="PRK00299.1"/>
    <property type="match status" value="1"/>
</dbReference>
<organism evidence="5 6">
    <name type="scientific">Xenorhabdus nematophila (strain ATCC 19061 / DSM 3370 / CCUG 14189 / LMG 1036 / NCIMB 9965 / AN6)</name>
    <dbReference type="NCBI Taxonomy" id="406817"/>
    <lineage>
        <taxon>Bacteria</taxon>
        <taxon>Pseudomonadati</taxon>
        <taxon>Pseudomonadota</taxon>
        <taxon>Gammaproteobacteria</taxon>
        <taxon>Enterobacterales</taxon>
        <taxon>Morganellaceae</taxon>
        <taxon>Xenorhabdus</taxon>
    </lineage>
</organism>
<dbReference type="Gene3D" id="3.30.110.40">
    <property type="entry name" value="TusA-like domain"/>
    <property type="match status" value="1"/>
</dbReference>
<dbReference type="AlphaFoldDB" id="D3VJH1"/>
<evidence type="ECO:0000313" key="6">
    <source>
        <dbReference type="Proteomes" id="UP000008075"/>
    </source>
</evidence>
<keyword evidence="2 3" id="KW-0963">Cytoplasm</keyword>
<dbReference type="GO" id="GO:0005737">
    <property type="term" value="C:cytoplasm"/>
    <property type="evidence" value="ECO:0007669"/>
    <property type="project" value="UniProtKB-SubCell"/>
</dbReference>
<dbReference type="SUPFAM" id="SSF64307">
    <property type="entry name" value="SirA-like"/>
    <property type="match status" value="1"/>
</dbReference>
<comment type="similarity">
    <text evidence="1 3">Belongs to the sulfur carrier protein TusA family.</text>
</comment>
<dbReference type="GO" id="GO:0002143">
    <property type="term" value="P:tRNA wobble position uridine thiolation"/>
    <property type="evidence" value="ECO:0007669"/>
    <property type="project" value="InterPro"/>
</dbReference>
<protein>
    <recommendedName>
        <fullName evidence="3">Sulfur carrier protein TusA</fullName>
    </recommendedName>
    <alternativeName>
        <fullName evidence="3">Sulfur mediator TusA</fullName>
    </alternativeName>
    <alternativeName>
        <fullName evidence="3">Sulfur transfer protein TusA</fullName>
    </alternativeName>
    <alternativeName>
        <fullName evidence="3">tRNA 2-thiouridine synthesizing protein A</fullName>
    </alternativeName>
</protein>
<dbReference type="Pfam" id="PF01206">
    <property type="entry name" value="TusA"/>
    <property type="match status" value="1"/>
</dbReference>
<dbReference type="eggNOG" id="COG0425">
    <property type="taxonomic scope" value="Bacteria"/>
</dbReference>
<dbReference type="HAMAP" id="MF_00413">
    <property type="entry name" value="Thiourid_synth_A"/>
    <property type="match status" value="1"/>
</dbReference>
<dbReference type="PANTHER" id="PTHR33279:SF2">
    <property type="entry name" value="SULFUR CARRIER PROTEIN TUSA"/>
    <property type="match status" value="1"/>
</dbReference>
<comment type="function">
    <text evidence="3">Sulfur carrier protein involved in sulfur trafficking in the cell. Part of a sulfur-relay system required for 2-thiolation during synthesis of 2-thiouridine of the modified wobble base 5-methylaminomethyl-2-thiouridine (mnm(5)s(2)U) in tRNA. Interacts with IscS and stimulates its cysteine desulfurase activity. Accepts an activated sulfur from IscS, which is then transferred to TusD, and thus determines the direction of sulfur flow from IscS to 2-thiouridine formation. Also appears to be involved in sulfur transfer for the biosynthesis of molybdopterin.</text>
</comment>